<accession>A0A4C1VPB4</accession>
<organism evidence="1 2">
    <name type="scientific">Eumeta variegata</name>
    <name type="common">Bagworm moth</name>
    <name type="synonym">Eumeta japonica</name>
    <dbReference type="NCBI Taxonomy" id="151549"/>
    <lineage>
        <taxon>Eukaryota</taxon>
        <taxon>Metazoa</taxon>
        <taxon>Ecdysozoa</taxon>
        <taxon>Arthropoda</taxon>
        <taxon>Hexapoda</taxon>
        <taxon>Insecta</taxon>
        <taxon>Pterygota</taxon>
        <taxon>Neoptera</taxon>
        <taxon>Endopterygota</taxon>
        <taxon>Lepidoptera</taxon>
        <taxon>Glossata</taxon>
        <taxon>Ditrysia</taxon>
        <taxon>Tineoidea</taxon>
        <taxon>Psychidae</taxon>
        <taxon>Oiketicinae</taxon>
        <taxon>Eumeta</taxon>
    </lineage>
</organism>
<evidence type="ECO:0000313" key="2">
    <source>
        <dbReference type="Proteomes" id="UP000299102"/>
    </source>
</evidence>
<dbReference type="EMBL" id="BGZK01000390">
    <property type="protein sequence ID" value="GBP40976.1"/>
    <property type="molecule type" value="Genomic_DNA"/>
</dbReference>
<proteinExistence type="predicted"/>
<dbReference type="STRING" id="151549.A0A4C1VPB4"/>
<sequence>MLGLEITPRHTSKLFVDYLINRCQRVRIGDWLISELRVNYGVPQANVHDPTFFMEYINEFYRLKLNQSRVFSFADDTALVFTGNMWDEMYAHAQVGFNKVRHCYLLSTAYVHSGHIHRGAGDSHRLLHVISRHCLLASATFARLMPNNDLSHLHYTKSEAFYKFKIVASPGMCWRGTSTLRAAPVLRQPQVLVLLMVIESISHRPHFLAPTRLRVSEAHFVTAGYRRRGTLSCLITTGSPTRRASAKSVHLYSCYRVCKRRQTSISRKGK</sequence>
<evidence type="ECO:0008006" key="3">
    <source>
        <dbReference type="Google" id="ProtNLM"/>
    </source>
</evidence>
<keyword evidence="2" id="KW-1185">Reference proteome</keyword>
<name>A0A4C1VPB4_EUMVA</name>
<dbReference type="AlphaFoldDB" id="A0A4C1VPB4"/>
<dbReference type="OrthoDB" id="445826at2759"/>
<evidence type="ECO:0000313" key="1">
    <source>
        <dbReference type="EMBL" id="GBP40976.1"/>
    </source>
</evidence>
<reference evidence="1 2" key="1">
    <citation type="journal article" date="2019" name="Commun. Biol.">
        <title>The bagworm genome reveals a unique fibroin gene that provides high tensile strength.</title>
        <authorList>
            <person name="Kono N."/>
            <person name="Nakamura H."/>
            <person name="Ohtoshi R."/>
            <person name="Tomita M."/>
            <person name="Numata K."/>
            <person name="Arakawa K."/>
        </authorList>
    </citation>
    <scope>NUCLEOTIDE SEQUENCE [LARGE SCALE GENOMIC DNA]</scope>
</reference>
<dbReference type="Proteomes" id="UP000299102">
    <property type="component" value="Unassembled WGS sequence"/>
</dbReference>
<gene>
    <name evidence="1" type="ORF">EVAR_26057_1</name>
</gene>
<protein>
    <recommendedName>
        <fullName evidence="3">Reverse transcriptase domain-containing protein</fullName>
    </recommendedName>
</protein>
<comment type="caution">
    <text evidence="1">The sequence shown here is derived from an EMBL/GenBank/DDBJ whole genome shotgun (WGS) entry which is preliminary data.</text>
</comment>